<proteinExistence type="predicted"/>
<gene>
    <name evidence="1" type="ORF">FWILDA_LOCUS11061</name>
</gene>
<organism evidence="1 2">
    <name type="scientific">Funneliformis geosporum</name>
    <dbReference type="NCBI Taxonomy" id="1117311"/>
    <lineage>
        <taxon>Eukaryota</taxon>
        <taxon>Fungi</taxon>
        <taxon>Fungi incertae sedis</taxon>
        <taxon>Mucoromycota</taxon>
        <taxon>Glomeromycotina</taxon>
        <taxon>Glomeromycetes</taxon>
        <taxon>Glomerales</taxon>
        <taxon>Glomeraceae</taxon>
        <taxon>Funneliformis</taxon>
    </lineage>
</organism>
<dbReference type="Proteomes" id="UP001153678">
    <property type="component" value="Unassembled WGS sequence"/>
</dbReference>
<reference evidence="1" key="1">
    <citation type="submission" date="2022-08" db="EMBL/GenBank/DDBJ databases">
        <authorList>
            <person name="Kallberg Y."/>
            <person name="Tangrot J."/>
            <person name="Rosling A."/>
        </authorList>
    </citation>
    <scope>NUCLEOTIDE SEQUENCE</scope>
    <source>
        <strain evidence="1">Wild A</strain>
    </source>
</reference>
<accession>A0A9W4WZ82</accession>
<comment type="caution">
    <text evidence="1">The sequence shown here is derived from an EMBL/GenBank/DDBJ whole genome shotgun (WGS) entry which is preliminary data.</text>
</comment>
<evidence type="ECO:0000313" key="1">
    <source>
        <dbReference type="EMBL" id="CAI2183403.1"/>
    </source>
</evidence>
<protein>
    <submittedName>
        <fullName evidence="1">12366_t:CDS:1</fullName>
    </submittedName>
</protein>
<keyword evidence="2" id="KW-1185">Reference proteome</keyword>
<name>A0A9W4WZ82_9GLOM</name>
<dbReference type="AlphaFoldDB" id="A0A9W4WZ82"/>
<sequence>EFISETSAIMPFSKTSLKVKFLKLNITKNVPLPLYASKIPLKIPVTATSQGDSSIALNTRSS</sequence>
<evidence type="ECO:0000313" key="2">
    <source>
        <dbReference type="Proteomes" id="UP001153678"/>
    </source>
</evidence>
<dbReference type="EMBL" id="CAMKVN010003016">
    <property type="protein sequence ID" value="CAI2183403.1"/>
    <property type="molecule type" value="Genomic_DNA"/>
</dbReference>
<feature type="non-terminal residue" evidence="1">
    <location>
        <position position="1"/>
    </location>
</feature>